<comment type="similarity">
    <text evidence="1 3">Belongs to the 5'(3')-deoxyribonucleotidase family.</text>
</comment>
<dbReference type="Pfam" id="PF06941">
    <property type="entry name" value="NT5C"/>
    <property type="match status" value="1"/>
</dbReference>
<dbReference type="PIRSF" id="PIRSF021362">
    <property type="entry name" value="UCP021362_HAD"/>
    <property type="match status" value="1"/>
</dbReference>
<dbReference type="SUPFAM" id="SSF56784">
    <property type="entry name" value="HAD-like"/>
    <property type="match status" value="1"/>
</dbReference>
<dbReference type="EMBL" id="JBHSMJ010000037">
    <property type="protein sequence ID" value="MFC5451548.1"/>
    <property type="molecule type" value="Genomic_DNA"/>
</dbReference>
<dbReference type="InterPro" id="IPR036412">
    <property type="entry name" value="HAD-like_sf"/>
</dbReference>
<proteinExistence type="inferred from homology"/>
<dbReference type="InterPro" id="IPR009206">
    <property type="entry name" value="Nucleotidase_putative"/>
</dbReference>
<accession>A0ABW0KDP0</accession>
<evidence type="ECO:0000313" key="4">
    <source>
        <dbReference type="EMBL" id="MFC5451548.1"/>
    </source>
</evidence>
<name>A0ABW0KDP0_9BACL</name>
<evidence type="ECO:0000256" key="2">
    <source>
        <dbReference type="ARBA" id="ARBA00022801"/>
    </source>
</evidence>
<dbReference type="Proteomes" id="UP001596044">
    <property type="component" value="Unassembled WGS sequence"/>
</dbReference>
<sequence>MKLGFDIDDTLIDLRQHAFHLYNQKLGQNIGVDVFEAIPTLEIHEAFGMTREEGGAMWANLRDEIYYTSCPPFPHAVEMLNELVEAGHEVYYITARPKNHCGRTLEWLLKNGFPVADGHFYCGMDDKEKVHIIKELELDYYFDDKPAVLETLSDLALQVYVRDRSYNRHLKLPRITSWEQLKDEMNKGDIPKSE</sequence>
<dbReference type="InterPro" id="IPR010708">
    <property type="entry name" value="5'(3')-deoxyribonucleotidase"/>
</dbReference>
<comment type="caution">
    <text evidence="4">The sequence shown here is derived from an EMBL/GenBank/DDBJ whole genome shotgun (WGS) entry which is preliminary data.</text>
</comment>
<dbReference type="RefSeq" id="WP_270881444.1">
    <property type="nucleotide sequence ID" value="NZ_JAQFVF010000050.1"/>
</dbReference>
<evidence type="ECO:0000313" key="5">
    <source>
        <dbReference type="Proteomes" id="UP001596044"/>
    </source>
</evidence>
<keyword evidence="2 3" id="KW-0378">Hydrolase</keyword>
<dbReference type="Gene3D" id="3.40.50.1000">
    <property type="entry name" value="HAD superfamily/HAD-like"/>
    <property type="match status" value="1"/>
</dbReference>
<reference evidence="5" key="1">
    <citation type="journal article" date="2019" name="Int. J. Syst. Evol. Microbiol.">
        <title>The Global Catalogue of Microorganisms (GCM) 10K type strain sequencing project: providing services to taxonomists for standard genome sequencing and annotation.</title>
        <authorList>
            <consortium name="The Broad Institute Genomics Platform"/>
            <consortium name="The Broad Institute Genome Sequencing Center for Infectious Disease"/>
            <person name="Wu L."/>
            <person name="Ma J."/>
        </authorList>
    </citation>
    <scope>NUCLEOTIDE SEQUENCE [LARGE SCALE GENOMIC DNA]</scope>
    <source>
        <strain evidence="5">KACC 11904</strain>
    </source>
</reference>
<evidence type="ECO:0000256" key="1">
    <source>
        <dbReference type="ARBA" id="ARBA00009589"/>
    </source>
</evidence>
<gene>
    <name evidence="4" type="ORF">ACFPOG_25425</name>
</gene>
<dbReference type="PANTHER" id="PTHR35134">
    <property type="entry name" value="NUCLEOTIDASE YQFW-RELATED"/>
    <property type="match status" value="1"/>
</dbReference>
<keyword evidence="5" id="KW-1185">Reference proteome</keyword>
<protein>
    <recommendedName>
        <fullName evidence="3">Nucleotidase</fullName>
        <ecNumber evidence="3">3.1.3.-</ecNumber>
    </recommendedName>
</protein>
<organism evidence="4 5">
    <name type="scientific">Paenibacillus aestuarii</name>
    <dbReference type="NCBI Taxonomy" id="516965"/>
    <lineage>
        <taxon>Bacteria</taxon>
        <taxon>Bacillati</taxon>
        <taxon>Bacillota</taxon>
        <taxon>Bacilli</taxon>
        <taxon>Bacillales</taxon>
        <taxon>Paenibacillaceae</taxon>
        <taxon>Paenibacillus</taxon>
    </lineage>
</organism>
<dbReference type="PANTHER" id="PTHR35134:SF2">
    <property type="entry name" value="NUCLEOTIDASE YQFW-RELATED"/>
    <property type="match status" value="1"/>
</dbReference>
<dbReference type="EC" id="3.1.3.-" evidence="3"/>
<evidence type="ECO:0000256" key="3">
    <source>
        <dbReference type="PIRNR" id="PIRNR021362"/>
    </source>
</evidence>
<dbReference type="InterPro" id="IPR023214">
    <property type="entry name" value="HAD_sf"/>
</dbReference>
<dbReference type="InterPro" id="IPR052419">
    <property type="entry name" value="5_3-deoxyribonucleotidase-like"/>
</dbReference>